<dbReference type="EMBL" id="FOGC01000001">
    <property type="protein sequence ID" value="SEQ04757.1"/>
    <property type="molecule type" value="Genomic_DNA"/>
</dbReference>
<feature type="transmembrane region" description="Helical" evidence="1">
    <location>
        <begin position="60"/>
        <end position="77"/>
    </location>
</feature>
<evidence type="ECO:0000313" key="3">
    <source>
        <dbReference type="Proteomes" id="UP000242515"/>
    </source>
</evidence>
<evidence type="ECO:0000313" key="2">
    <source>
        <dbReference type="EMBL" id="SEQ04757.1"/>
    </source>
</evidence>
<name>A0A1H9CUJ5_9GAMM</name>
<accession>A0A1H9CUJ5</accession>
<sequence length="132" mass="13991">MGKVLDGGVKGCQLPHTRSLIIQIAHIVNLVIVTIVIIISVKQITLFTIEDMYMKTLKTLALASATALSLLSFGSFAQSVSVTDSTLDGAESQIAAMAHQTGSQYRITGASSNNFVRMTAEINSAPSHGLKN</sequence>
<dbReference type="InterPro" id="IPR036275">
    <property type="entry name" value="YdgH-like_sf"/>
</dbReference>
<proteinExistence type="predicted"/>
<dbReference type="SUPFAM" id="SSF159871">
    <property type="entry name" value="YdgH-like"/>
    <property type="match status" value="1"/>
</dbReference>
<gene>
    <name evidence="2" type="ORF">SAMN05216522_10112</name>
</gene>
<keyword evidence="1" id="KW-0812">Transmembrane</keyword>
<dbReference type="AlphaFoldDB" id="A0A1H9CUJ5"/>
<feature type="transmembrane region" description="Helical" evidence="1">
    <location>
        <begin position="20"/>
        <end position="39"/>
    </location>
</feature>
<keyword evidence="3" id="KW-1185">Reference proteome</keyword>
<keyword evidence="1" id="KW-0472">Membrane</keyword>
<evidence type="ECO:0000256" key="1">
    <source>
        <dbReference type="SAM" id="Phobius"/>
    </source>
</evidence>
<organism evidence="2 3">
    <name type="scientific">Rosenbergiella nectarea</name>
    <dbReference type="NCBI Taxonomy" id="988801"/>
    <lineage>
        <taxon>Bacteria</taxon>
        <taxon>Pseudomonadati</taxon>
        <taxon>Pseudomonadota</taxon>
        <taxon>Gammaproteobacteria</taxon>
        <taxon>Enterobacterales</taxon>
        <taxon>Erwiniaceae</taxon>
        <taxon>Rosenbergiella</taxon>
    </lineage>
</organism>
<protein>
    <submittedName>
        <fullName evidence="2">Uncharacterized protein</fullName>
    </submittedName>
</protein>
<keyword evidence="1" id="KW-1133">Transmembrane helix</keyword>
<dbReference type="Proteomes" id="UP000242515">
    <property type="component" value="Unassembled WGS sequence"/>
</dbReference>
<reference evidence="3" key="1">
    <citation type="submission" date="2016-10" db="EMBL/GenBank/DDBJ databases">
        <authorList>
            <person name="Varghese N."/>
            <person name="Submissions S."/>
        </authorList>
    </citation>
    <scope>NUCLEOTIDE SEQUENCE [LARGE SCALE GENOMIC DNA]</scope>
    <source>
        <strain evidence="3">8N4</strain>
    </source>
</reference>